<feature type="region of interest" description="Disordered" evidence="1">
    <location>
        <begin position="30"/>
        <end position="53"/>
    </location>
</feature>
<feature type="compositionally biased region" description="Acidic residues" evidence="1">
    <location>
        <begin position="41"/>
        <end position="53"/>
    </location>
</feature>
<accession>A0A512J0J9</accession>
<gene>
    <name evidence="3" type="ORF">GCM10007888_49530</name>
    <name evidence="2" type="ORF">MOX02_15480</name>
</gene>
<protein>
    <submittedName>
        <fullName evidence="2">Uncharacterized protein</fullName>
    </submittedName>
</protein>
<reference evidence="3" key="4">
    <citation type="submission" date="2023-01" db="EMBL/GenBank/DDBJ databases">
        <title>Draft genome sequence of Methylobacterium oxalidis strain NBRC 107715.</title>
        <authorList>
            <person name="Sun Q."/>
            <person name="Mori K."/>
        </authorList>
    </citation>
    <scope>NUCLEOTIDE SEQUENCE</scope>
    <source>
        <strain evidence="3">NBRC 107715</strain>
    </source>
</reference>
<reference evidence="2 4" key="3">
    <citation type="submission" date="2019-07" db="EMBL/GenBank/DDBJ databases">
        <title>Whole genome shotgun sequence of Methylobacterium oxalidis NBRC 107715.</title>
        <authorList>
            <person name="Hosoyama A."/>
            <person name="Uohara A."/>
            <person name="Ohji S."/>
            <person name="Ichikawa N."/>
        </authorList>
    </citation>
    <scope>NUCLEOTIDE SEQUENCE [LARGE SCALE GENOMIC DNA]</scope>
    <source>
        <strain evidence="2 4">NBRC 107715</strain>
    </source>
</reference>
<reference evidence="5" key="2">
    <citation type="journal article" date="2019" name="Int. J. Syst. Evol. Microbiol.">
        <title>The Global Catalogue of Microorganisms (GCM) 10K type strain sequencing project: providing services to taxonomists for standard genome sequencing and annotation.</title>
        <authorList>
            <consortium name="The Broad Institute Genomics Platform"/>
            <consortium name="The Broad Institute Genome Sequencing Center for Infectious Disease"/>
            <person name="Wu L."/>
            <person name="Ma J."/>
        </authorList>
    </citation>
    <scope>NUCLEOTIDE SEQUENCE [LARGE SCALE GENOMIC DNA]</scope>
    <source>
        <strain evidence="5">NBRC 107715</strain>
    </source>
</reference>
<dbReference type="EMBL" id="BSPK01000107">
    <property type="protein sequence ID" value="GLS66570.1"/>
    <property type="molecule type" value="Genomic_DNA"/>
</dbReference>
<evidence type="ECO:0000256" key="1">
    <source>
        <dbReference type="SAM" id="MobiDB-lite"/>
    </source>
</evidence>
<sequence>MALVSIGEALQAASTIFGLGALRGGLPPLAGAAPDARRGDEADESGSLDTSAADEDLFEAVEAALKEAGYLPA</sequence>
<evidence type="ECO:0000313" key="5">
    <source>
        <dbReference type="Proteomes" id="UP001156856"/>
    </source>
</evidence>
<evidence type="ECO:0000313" key="3">
    <source>
        <dbReference type="EMBL" id="GLS66570.1"/>
    </source>
</evidence>
<proteinExistence type="predicted"/>
<dbReference type="AlphaFoldDB" id="A0A512J0J9"/>
<comment type="caution">
    <text evidence="2">The sequence shown here is derived from an EMBL/GenBank/DDBJ whole genome shotgun (WGS) entry which is preliminary data.</text>
</comment>
<keyword evidence="5" id="KW-1185">Reference proteome</keyword>
<dbReference type="RefSeq" id="WP_147025219.1">
    <property type="nucleotide sequence ID" value="NZ_BJZU01000025.1"/>
</dbReference>
<evidence type="ECO:0000313" key="2">
    <source>
        <dbReference type="EMBL" id="GEP03510.1"/>
    </source>
</evidence>
<dbReference type="Proteomes" id="UP001156856">
    <property type="component" value="Unassembled WGS sequence"/>
</dbReference>
<dbReference type="EMBL" id="BJZU01000025">
    <property type="protein sequence ID" value="GEP03510.1"/>
    <property type="molecule type" value="Genomic_DNA"/>
</dbReference>
<organism evidence="2 4">
    <name type="scientific">Methylobacterium oxalidis</name>
    <dbReference type="NCBI Taxonomy" id="944322"/>
    <lineage>
        <taxon>Bacteria</taxon>
        <taxon>Pseudomonadati</taxon>
        <taxon>Pseudomonadota</taxon>
        <taxon>Alphaproteobacteria</taxon>
        <taxon>Hyphomicrobiales</taxon>
        <taxon>Methylobacteriaceae</taxon>
        <taxon>Methylobacterium</taxon>
    </lineage>
</organism>
<reference evidence="3" key="1">
    <citation type="journal article" date="2014" name="Int. J. Syst. Evol. Microbiol.">
        <title>Complete genome of a new Firmicutes species belonging to the dominant human colonic microbiota ('Ruminococcus bicirculans') reveals two chromosomes and a selective capacity to utilize plant glucans.</title>
        <authorList>
            <consortium name="NISC Comparative Sequencing Program"/>
            <person name="Wegmann U."/>
            <person name="Louis P."/>
            <person name="Goesmann A."/>
            <person name="Henrissat B."/>
            <person name="Duncan S.H."/>
            <person name="Flint H.J."/>
        </authorList>
    </citation>
    <scope>NUCLEOTIDE SEQUENCE</scope>
    <source>
        <strain evidence="3">NBRC 107715</strain>
    </source>
</reference>
<evidence type="ECO:0000313" key="4">
    <source>
        <dbReference type="Proteomes" id="UP000321960"/>
    </source>
</evidence>
<dbReference type="Proteomes" id="UP000321960">
    <property type="component" value="Unassembled WGS sequence"/>
</dbReference>
<name>A0A512J0J9_9HYPH</name>